<dbReference type="AlphaFoldDB" id="A0A8J1L8Q0"/>
<protein>
    <submittedName>
        <fullName evidence="5">Serine protease hepsin-like</fullName>
    </submittedName>
</protein>
<dbReference type="InterPro" id="IPR015352">
    <property type="entry name" value="Hepsin-SRCR_dom"/>
</dbReference>
<keyword evidence="2" id="KW-0472">Membrane</keyword>
<dbReference type="GeneID" id="121395705"/>
<keyword evidence="1" id="KW-1015">Disulfide bond</keyword>
<keyword evidence="4" id="KW-1185">Reference proteome</keyword>
<dbReference type="RefSeq" id="XP_041425922.1">
    <property type="nucleotide sequence ID" value="XM_041569988.1"/>
</dbReference>
<keyword evidence="2" id="KW-0812">Transmembrane</keyword>
<evidence type="ECO:0000313" key="4">
    <source>
        <dbReference type="Proteomes" id="UP000186698"/>
    </source>
</evidence>
<keyword evidence="2" id="KW-1133">Transmembrane helix</keyword>
<dbReference type="SUPFAM" id="SSF56487">
    <property type="entry name" value="SRCR-like"/>
    <property type="match status" value="1"/>
</dbReference>
<dbReference type="GO" id="GO:0004252">
    <property type="term" value="F:serine-type endopeptidase activity"/>
    <property type="evidence" value="ECO:0007669"/>
    <property type="project" value="InterPro"/>
</dbReference>
<dbReference type="KEGG" id="xla:121395705"/>
<proteinExistence type="predicted"/>
<organism evidence="4 5">
    <name type="scientific">Xenopus laevis</name>
    <name type="common">African clawed frog</name>
    <dbReference type="NCBI Taxonomy" id="8355"/>
    <lineage>
        <taxon>Eukaryota</taxon>
        <taxon>Metazoa</taxon>
        <taxon>Chordata</taxon>
        <taxon>Craniata</taxon>
        <taxon>Vertebrata</taxon>
        <taxon>Euteleostomi</taxon>
        <taxon>Amphibia</taxon>
        <taxon>Batrachia</taxon>
        <taxon>Anura</taxon>
        <taxon>Pipoidea</taxon>
        <taxon>Pipidae</taxon>
        <taxon>Xenopodinae</taxon>
        <taxon>Xenopus</taxon>
        <taxon>Xenopus</taxon>
    </lineage>
</organism>
<evidence type="ECO:0000313" key="5">
    <source>
        <dbReference type="RefSeq" id="XP_041425922.1"/>
    </source>
</evidence>
<evidence type="ECO:0000256" key="2">
    <source>
        <dbReference type="SAM" id="Phobius"/>
    </source>
</evidence>
<dbReference type="Proteomes" id="UP000186698">
    <property type="component" value="Chromosome 7L"/>
</dbReference>
<feature type="domain" description="Hepsin SRCR" evidence="3">
    <location>
        <begin position="51"/>
        <end position="100"/>
    </location>
</feature>
<dbReference type="InterPro" id="IPR036772">
    <property type="entry name" value="SRCR-like_dom_sf"/>
</dbReference>
<dbReference type="Pfam" id="PF09272">
    <property type="entry name" value="Hepsin-SRCR"/>
    <property type="match status" value="1"/>
</dbReference>
<name>A0A8J1L8Q0_XENLA</name>
<evidence type="ECO:0000256" key="1">
    <source>
        <dbReference type="ARBA" id="ARBA00023157"/>
    </source>
</evidence>
<feature type="transmembrane region" description="Helical" evidence="2">
    <location>
        <begin position="21"/>
        <end position="44"/>
    </location>
</feature>
<evidence type="ECO:0000259" key="3">
    <source>
        <dbReference type="Pfam" id="PF09272"/>
    </source>
</evidence>
<dbReference type="GO" id="GO:0016020">
    <property type="term" value="C:membrane"/>
    <property type="evidence" value="ECO:0007669"/>
    <property type="project" value="InterPro"/>
</dbReference>
<dbReference type="GO" id="GO:0070008">
    <property type="term" value="F:serine-type exopeptidase activity"/>
    <property type="evidence" value="ECO:0007669"/>
    <property type="project" value="InterPro"/>
</dbReference>
<accession>A0A8J1L8Q0</accession>
<sequence length="106" mass="11909">MVEKEGMGKGCYWTSQRILGVTLCVIISLAGIGVIAWAVVTYVLKNENQNLYAVQVNLPDHRLSVYDEKEKVWRLVCSSFSNPEVATLSCKEMGFIRSEKVLQLLV</sequence>
<dbReference type="OrthoDB" id="9946047at2759"/>
<dbReference type="Gene3D" id="3.10.250.10">
    <property type="entry name" value="SRCR-like domain"/>
    <property type="match status" value="1"/>
</dbReference>
<reference evidence="5" key="1">
    <citation type="submission" date="2025-08" db="UniProtKB">
        <authorList>
            <consortium name="RefSeq"/>
        </authorList>
    </citation>
    <scope>IDENTIFICATION</scope>
    <source>
        <strain evidence="5">J_2021</strain>
        <tissue evidence="5">Erythrocytes</tissue>
    </source>
</reference>
<gene>
    <name evidence="5" type="primary">LOC121395705</name>
</gene>